<evidence type="ECO:0000256" key="2">
    <source>
        <dbReference type="ARBA" id="ARBA00022729"/>
    </source>
</evidence>
<evidence type="ECO:0000259" key="6">
    <source>
        <dbReference type="Pfam" id="PF14322"/>
    </source>
</evidence>
<sequence length="484" mass="55048">MKRFFNKYISSLLLCGGVLFTSCDKFLDIQPAGQLEQDKMFGDIQGFRDAMYGAYSSMAQTNLYGEALSYGFLDNLGQMFGYDNAANLSYYSTQYDYTRKEVKDVIDNIWASQYQTISYVNNIIAHINSTSIKSKELDYMKGECLGLRAFLHFDVARLFAEDYTRSTSSTRGIPYSTTFDLNNKELLTLHKTYEAILADLNEAETLLANDTVVNVETSPSSDYLKGRGVLFNKYAVAATKARVYYAMGNYTEAARYAQQVLDATSNFKLKKLSSLDDVKRYPANGEMIFGLYNDKLSSNISEMFLNATSRGNFTEARRDIEDLYDKSSLSATSTDLRLTTYYREATAVSSGKTFSFVRFIESTAAVTNSPLKGITLIRLPEMYYILAEANYDTNPTKAVQYLNDVRNSRGLEDVNANKTSSKEAFEKELMRERMREMPGEGQVFYALKHFNRSFTDYRNMVTFQPSSTIFVLPWPEKELEFGNK</sequence>
<dbReference type="Pfam" id="PF14322">
    <property type="entry name" value="SusD-like_3"/>
    <property type="match status" value="1"/>
</dbReference>
<gene>
    <name evidence="7" type="ORF">KZO38_05790</name>
</gene>
<feature type="domain" description="RagB/SusD" evidence="5">
    <location>
        <begin position="373"/>
        <end position="452"/>
    </location>
</feature>
<keyword evidence="2" id="KW-0732">Signal</keyword>
<evidence type="ECO:0000256" key="1">
    <source>
        <dbReference type="ARBA" id="ARBA00004442"/>
    </source>
</evidence>
<dbReference type="EMBL" id="JAHXCT010000003">
    <property type="protein sequence ID" value="MBW4769272.1"/>
    <property type="molecule type" value="Genomic_DNA"/>
</dbReference>
<evidence type="ECO:0000313" key="8">
    <source>
        <dbReference type="Proteomes" id="UP000788426"/>
    </source>
</evidence>
<name>A0ABS6YCH2_9BACT</name>
<dbReference type="InterPro" id="IPR033985">
    <property type="entry name" value="SusD-like_N"/>
</dbReference>
<evidence type="ECO:0000256" key="4">
    <source>
        <dbReference type="ARBA" id="ARBA00023237"/>
    </source>
</evidence>
<dbReference type="Proteomes" id="UP000788426">
    <property type="component" value="Unassembled WGS sequence"/>
</dbReference>
<evidence type="ECO:0000313" key="7">
    <source>
        <dbReference type="EMBL" id="MBW4769272.1"/>
    </source>
</evidence>
<dbReference type="PROSITE" id="PS51257">
    <property type="entry name" value="PROKAR_LIPOPROTEIN"/>
    <property type="match status" value="1"/>
</dbReference>
<dbReference type="Pfam" id="PF07980">
    <property type="entry name" value="SusD_RagB"/>
    <property type="match status" value="1"/>
</dbReference>
<reference evidence="7 8" key="1">
    <citation type="submission" date="2021-07" db="EMBL/GenBank/DDBJ databases">
        <title>Genomic diversity and antimicrobial resistance of Prevotella spp. isolated from chronic lung disease airways.</title>
        <authorList>
            <person name="Webb K.A."/>
            <person name="Olagoke O.S."/>
            <person name="Baird T."/>
            <person name="Neill J."/>
            <person name="Pham A."/>
            <person name="Wells T.J."/>
            <person name="Ramsay K.A."/>
            <person name="Bell S.C."/>
            <person name="Sarovich D.S."/>
            <person name="Price E.P."/>
        </authorList>
    </citation>
    <scope>NUCLEOTIDE SEQUENCE [LARGE SCALE GENOMIC DNA]</scope>
    <source>
        <strain evidence="7 8">SCHI0011.S.12</strain>
    </source>
</reference>
<keyword evidence="3" id="KW-0472">Membrane</keyword>
<dbReference type="RefSeq" id="WP_219481053.1">
    <property type="nucleotide sequence ID" value="NZ_CAUTUP010000002.1"/>
</dbReference>
<accession>A0ABS6YCH2</accession>
<organism evidence="7 8">
    <name type="scientific">Hoylesella nanceiensis</name>
    <dbReference type="NCBI Taxonomy" id="425941"/>
    <lineage>
        <taxon>Bacteria</taxon>
        <taxon>Pseudomonadati</taxon>
        <taxon>Bacteroidota</taxon>
        <taxon>Bacteroidia</taxon>
        <taxon>Bacteroidales</taxon>
        <taxon>Prevotellaceae</taxon>
        <taxon>Hoylesella</taxon>
    </lineage>
</organism>
<keyword evidence="8" id="KW-1185">Reference proteome</keyword>
<protein>
    <submittedName>
        <fullName evidence="7">RagB/SusD family nutrient uptake outer membrane protein</fullName>
    </submittedName>
</protein>
<dbReference type="InterPro" id="IPR012944">
    <property type="entry name" value="SusD_RagB_dom"/>
</dbReference>
<keyword evidence="4" id="KW-0998">Cell outer membrane</keyword>
<evidence type="ECO:0000256" key="3">
    <source>
        <dbReference type="ARBA" id="ARBA00023136"/>
    </source>
</evidence>
<evidence type="ECO:0000259" key="5">
    <source>
        <dbReference type="Pfam" id="PF07980"/>
    </source>
</evidence>
<comment type="caution">
    <text evidence="7">The sequence shown here is derived from an EMBL/GenBank/DDBJ whole genome shotgun (WGS) entry which is preliminary data.</text>
</comment>
<comment type="subcellular location">
    <subcellularLocation>
        <location evidence="1">Cell outer membrane</location>
    </subcellularLocation>
</comment>
<proteinExistence type="predicted"/>
<feature type="domain" description="SusD-like N-terminal" evidence="6">
    <location>
        <begin position="25"/>
        <end position="244"/>
    </location>
</feature>